<evidence type="ECO:0000313" key="1">
    <source>
        <dbReference type="EMBL" id="PPB08277.1"/>
    </source>
</evidence>
<sequence length="856" mass="99346">MSLNKEYKQRQVDVEFWRDIGVSADQILELDEHMLDAKISDIFAKLNKKDANDLGRLLGNEATEDYLLTNLMQVAENEKRSLLLLKEFLNRKKRQVETFYVDYFQESEGYYKSSSLIKIIHLFKTSPITLVEIYSWYLWENRTSGNFFTVKNKISFDQAKKISTDGNYSKALIDKLYIEAGSKKEFRVFSHGTFNNEKIVFVIYKKVNDTPRADFGRAVRNKEVINILFMVDSKENTIEIKANNLEEKKGIVNYLTENFGHMTEIRHSGFSKYDPAQIKEVFLSSKTASGEEIENFLIYKITFRGSPLKNSPEISLKLENTDIWPSVEEASHKGCIDLASLKDIANFSFRTDKTKKTVRSQVLPSGDILFTMEDSGLLPEMKELIKDKFLRKFGIPLYTPIVNDKFDEGKADKTDYVMGQSNSKAVSEGARGILDTLIAEGLIEETKSYYMACEACNTLKRIESDEELPDECDCGNPSLKKSTDSLLSIETSIITKYIKDSLRPFCEEKGWSKPKDSKIKIGEDSYSYLRLENEQEAKLLNIWISEQLLPRRVISRIERMMTPTIIIFIGHQERFLENFSNNCILPVSFGKLYNEREQMFLYSCLTETLFLRSKTYLANAADKAFDKLQKTIEIEKFSSKEYTDKEFEDDVFALFKDMFPNAEKWGKEMSGEKVPEGILALSHRETRGIQKHDINRVYSYDCKLTDKSKGYNLSSSEQRKAVDYVNKLNRNDYITSFSDINQLSGHIFVSNKFNDNNFNTMTEHFYEELSSGYLARPIFLPVEVLVYLYQEYRRYHDQISNSRKTFISCVIEILEKDEHPISKKDIDKVIRKSINPKLFDHEVLDTKEVSREMKED</sequence>
<dbReference type="RefSeq" id="WP_104031531.1">
    <property type="nucleotide sequence ID" value="NZ_JANSGY010000005.1"/>
</dbReference>
<gene>
    <name evidence="1" type="ORF">C4A77_08845</name>
</gene>
<dbReference type="Gene3D" id="3.40.91.30">
    <property type="match status" value="1"/>
</dbReference>
<name>A0AAP8QE17_BRELA</name>
<proteinExistence type="predicted"/>
<comment type="caution">
    <text evidence="1">The sequence shown here is derived from an EMBL/GenBank/DDBJ whole genome shotgun (WGS) entry which is preliminary data.</text>
</comment>
<protein>
    <submittedName>
        <fullName evidence="1">Uncharacterized protein</fullName>
    </submittedName>
</protein>
<dbReference type="EMBL" id="PRKQ01000008">
    <property type="protein sequence ID" value="PPB08277.1"/>
    <property type="molecule type" value="Genomic_DNA"/>
</dbReference>
<accession>A0AAP8QE17</accession>
<dbReference type="AlphaFoldDB" id="A0AAP8QE17"/>
<evidence type="ECO:0000313" key="2">
    <source>
        <dbReference type="Proteomes" id="UP000239759"/>
    </source>
</evidence>
<reference evidence="1 2" key="1">
    <citation type="submission" date="2018-02" db="EMBL/GenBank/DDBJ databases">
        <title>Comparative analysis of genomes of three Brevibacillus laterosporus strains producers of potent antimicrobials isolated from silage.</title>
        <authorList>
            <person name="Kojic M."/>
            <person name="Miljkovic M."/>
            <person name="Studholme D."/>
            <person name="Filipic B."/>
        </authorList>
    </citation>
    <scope>NUCLEOTIDE SEQUENCE [LARGE SCALE GENOMIC DNA]</scope>
    <source>
        <strain evidence="1 2">BGSP11</strain>
    </source>
</reference>
<dbReference type="Proteomes" id="UP000239759">
    <property type="component" value="Unassembled WGS sequence"/>
</dbReference>
<organism evidence="1 2">
    <name type="scientific">Brevibacillus laterosporus</name>
    <name type="common">Bacillus laterosporus</name>
    <dbReference type="NCBI Taxonomy" id="1465"/>
    <lineage>
        <taxon>Bacteria</taxon>
        <taxon>Bacillati</taxon>
        <taxon>Bacillota</taxon>
        <taxon>Bacilli</taxon>
        <taxon>Bacillales</taxon>
        <taxon>Paenibacillaceae</taxon>
        <taxon>Brevibacillus</taxon>
    </lineage>
</organism>